<dbReference type="PROSITE" id="PS50943">
    <property type="entry name" value="HTH_CROC1"/>
    <property type="match status" value="1"/>
</dbReference>
<protein>
    <submittedName>
        <fullName evidence="3">Helix-turn-helix transcriptional regulator</fullName>
    </submittedName>
</protein>
<feature type="region of interest" description="Disordered" evidence="1">
    <location>
        <begin position="127"/>
        <end position="154"/>
    </location>
</feature>
<reference evidence="3" key="1">
    <citation type="journal article" date="2023" name="Microbiol Resour">
        <title>Genome Sequences of Rhodoplanes serenus and Two Thermotolerant Strains, Rhodoplanes tepidamans and 'Rhodoplanes cryptolactis,' Further Refine the Genus.</title>
        <authorList>
            <person name="Rayyan A.A."/>
            <person name="Kyndt J.A."/>
        </authorList>
    </citation>
    <scope>NUCLEOTIDE SEQUENCE</scope>
    <source>
        <strain evidence="3">DSM 9987</strain>
    </source>
</reference>
<gene>
    <name evidence="3" type="ORF">PQJ73_23530</name>
</gene>
<dbReference type="InterPro" id="IPR010982">
    <property type="entry name" value="Lambda_DNA-bd_dom_sf"/>
</dbReference>
<dbReference type="Pfam" id="PF01381">
    <property type="entry name" value="HTH_3"/>
    <property type="match status" value="1"/>
</dbReference>
<proteinExistence type="predicted"/>
<accession>A0ABT5JGC7</accession>
<evidence type="ECO:0000313" key="3">
    <source>
        <dbReference type="EMBL" id="MDC7788672.1"/>
    </source>
</evidence>
<dbReference type="SMART" id="SM00530">
    <property type="entry name" value="HTH_XRE"/>
    <property type="match status" value="1"/>
</dbReference>
<keyword evidence="4" id="KW-1185">Reference proteome</keyword>
<dbReference type="Gene3D" id="1.10.260.40">
    <property type="entry name" value="lambda repressor-like DNA-binding domains"/>
    <property type="match status" value="1"/>
</dbReference>
<dbReference type="InterPro" id="IPR001387">
    <property type="entry name" value="Cro/C1-type_HTH"/>
</dbReference>
<dbReference type="EMBL" id="JAQQLI010000049">
    <property type="protein sequence ID" value="MDC7788672.1"/>
    <property type="molecule type" value="Genomic_DNA"/>
</dbReference>
<dbReference type="RefSeq" id="WP_272779503.1">
    <property type="nucleotide sequence ID" value="NZ_JAQQLI010000049.1"/>
</dbReference>
<evidence type="ECO:0000313" key="4">
    <source>
        <dbReference type="Proteomes" id="UP001165652"/>
    </source>
</evidence>
<name>A0ABT5JGC7_RHOTP</name>
<dbReference type="SUPFAM" id="SSF47413">
    <property type="entry name" value="lambda repressor-like DNA-binding domains"/>
    <property type="match status" value="1"/>
</dbReference>
<evidence type="ECO:0000256" key="1">
    <source>
        <dbReference type="SAM" id="MobiDB-lite"/>
    </source>
</evidence>
<evidence type="ECO:0000259" key="2">
    <source>
        <dbReference type="PROSITE" id="PS50943"/>
    </source>
</evidence>
<reference evidence="3" key="2">
    <citation type="submission" date="2023-02" db="EMBL/GenBank/DDBJ databases">
        <authorList>
            <person name="Rayyan A."/>
            <person name="Meyer T."/>
            <person name="Kyndt J.A."/>
        </authorList>
    </citation>
    <scope>NUCLEOTIDE SEQUENCE</scope>
    <source>
        <strain evidence="3">DSM 9987</strain>
    </source>
</reference>
<feature type="domain" description="HTH cro/C1-type" evidence="2">
    <location>
        <begin position="70"/>
        <end position="124"/>
    </location>
</feature>
<organism evidence="3 4">
    <name type="scientific">Rhodoplanes tepidamans</name>
    <name type="common">Rhodoplanes cryptolactis</name>
    <dbReference type="NCBI Taxonomy" id="200616"/>
    <lineage>
        <taxon>Bacteria</taxon>
        <taxon>Pseudomonadati</taxon>
        <taxon>Pseudomonadota</taxon>
        <taxon>Alphaproteobacteria</taxon>
        <taxon>Hyphomicrobiales</taxon>
        <taxon>Nitrobacteraceae</taxon>
        <taxon>Rhodoplanes</taxon>
    </lineage>
</organism>
<dbReference type="Proteomes" id="UP001165652">
    <property type="component" value="Unassembled WGS sequence"/>
</dbReference>
<sequence>MKVRFETTPKGEVAILPRAEYERLVALAAEAAEDAGTARLVAKAREEISAGAPVFPVAVAEALADGENPIRVLRGFREMTQVELAAALGITQGYLSDLESGKRAGPLALHRKLARVLAVPLDLLAPVETDITPPGTPSRRTPAQRATGRKTTRR</sequence>
<dbReference type="CDD" id="cd00093">
    <property type="entry name" value="HTH_XRE"/>
    <property type="match status" value="1"/>
</dbReference>
<comment type="caution">
    <text evidence="3">The sequence shown here is derived from an EMBL/GenBank/DDBJ whole genome shotgun (WGS) entry which is preliminary data.</text>
</comment>